<evidence type="ECO:0000313" key="8">
    <source>
        <dbReference type="Proteomes" id="UP000053558"/>
    </source>
</evidence>
<dbReference type="OrthoDB" id="2861623at2759"/>
<protein>
    <recommendedName>
        <fullName evidence="6">Terpene synthase</fullName>
        <ecNumber evidence="6">4.2.3.-</ecNumber>
    </recommendedName>
</protein>
<keyword evidence="4 6" id="KW-0460">Magnesium</keyword>
<dbReference type="EMBL" id="JH711578">
    <property type="protein sequence ID" value="EIW81622.1"/>
    <property type="molecule type" value="Genomic_DNA"/>
</dbReference>
<dbReference type="AlphaFoldDB" id="A0A5M3MR21"/>
<dbReference type="PANTHER" id="PTHR35201:SF4">
    <property type="entry name" value="BETA-PINACENE SYNTHASE-RELATED"/>
    <property type="match status" value="1"/>
</dbReference>
<comment type="caution">
    <text evidence="7">The sequence shown here is derived from an EMBL/GenBank/DDBJ whole genome shotgun (WGS) entry which is preliminary data.</text>
</comment>
<evidence type="ECO:0000256" key="3">
    <source>
        <dbReference type="ARBA" id="ARBA00022723"/>
    </source>
</evidence>
<evidence type="ECO:0000256" key="4">
    <source>
        <dbReference type="ARBA" id="ARBA00022842"/>
    </source>
</evidence>
<name>A0A5M3MR21_CONPW</name>
<gene>
    <name evidence="7" type="ORF">CONPUDRAFT_137465</name>
</gene>
<dbReference type="GeneID" id="19201027"/>
<evidence type="ECO:0000313" key="7">
    <source>
        <dbReference type="EMBL" id="EIW81622.1"/>
    </source>
</evidence>
<dbReference type="KEGG" id="cput:CONPUDRAFT_137465"/>
<dbReference type="GO" id="GO:0010333">
    <property type="term" value="F:terpene synthase activity"/>
    <property type="evidence" value="ECO:0007669"/>
    <property type="project" value="InterPro"/>
</dbReference>
<keyword evidence="3 6" id="KW-0479">Metal-binding</keyword>
<dbReference type="RefSeq" id="XP_007768924.1">
    <property type="nucleotide sequence ID" value="XM_007770734.1"/>
</dbReference>
<dbReference type="InterPro" id="IPR008949">
    <property type="entry name" value="Isoprenoid_synthase_dom_sf"/>
</dbReference>
<sequence>MPLFAARLFPQVDAVALRGVVNYLMATIILDKINDDESPQGAKVHADLFMYALSTAGAEGSSAAVPKFQKLIRTLVSPVMDVVGSIHRSAFISANKYFSDGTIKEAEERLTAKRELAKPTIESYLDTRRRSVGVRPYLVFVWAMVNPEVPKPLDDVSITTMEEAAEELVIMANDLYSYKKEYEDNDVQHNFLTVLMELPTSPAANLQGAINEAATLFESSLKRFNNARSAIAARGGDIAPALERYAQGIVDLFVGNIEWSLVIPRYRVFDNEADREKRIMRT</sequence>
<dbReference type="EC" id="4.2.3.-" evidence="6"/>
<dbReference type="Proteomes" id="UP000053558">
    <property type="component" value="Unassembled WGS sequence"/>
</dbReference>
<keyword evidence="5 6" id="KW-0456">Lyase</keyword>
<dbReference type="GO" id="GO:0008299">
    <property type="term" value="P:isoprenoid biosynthetic process"/>
    <property type="evidence" value="ECO:0007669"/>
    <property type="project" value="UniProtKB-ARBA"/>
</dbReference>
<evidence type="ECO:0000256" key="1">
    <source>
        <dbReference type="ARBA" id="ARBA00001946"/>
    </source>
</evidence>
<dbReference type="Pfam" id="PF19086">
    <property type="entry name" value="Terpene_syn_C_2"/>
    <property type="match status" value="1"/>
</dbReference>
<keyword evidence="8" id="KW-1185">Reference proteome</keyword>
<comment type="similarity">
    <text evidence="2 6">Belongs to the terpene synthase family.</text>
</comment>
<evidence type="ECO:0000256" key="2">
    <source>
        <dbReference type="ARBA" id="ARBA00006333"/>
    </source>
</evidence>
<reference evidence="8" key="1">
    <citation type="journal article" date="2012" name="Science">
        <title>The Paleozoic origin of enzymatic lignin decomposition reconstructed from 31 fungal genomes.</title>
        <authorList>
            <person name="Floudas D."/>
            <person name="Binder M."/>
            <person name="Riley R."/>
            <person name="Barry K."/>
            <person name="Blanchette R.A."/>
            <person name="Henrissat B."/>
            <person name="Martinez A.T."/>
            <person name="Otillar R."/>
            <person name="Spatafora J.W."/>
            <person name="Yadav J.S."/>
            <person name="Aerts A."/>
            <person name="Benoit I."/>
            <person name="Boyd A."/>
            <person name="Carlson A."/>
            <person name="Copeland A."/>
            <person name="Coutinho P.M."/>
            <person name="de Vries R.P."/>
            <person name="Ferreira P."/>
            <person name="Findley K."/>
            <person name="Foster B."/>
            <person name="Gaskell J."/>
            <person name="Glotzer D."/>
            <person name="Gorecki P."/>
            <person name="Heitman J."/>
            <person name="Hesse C."/>
            <person name="Hori C."/>
            <person name="Igarashi K."/>
            <person name="Jurgens J.A."/>
            <person name="Kallen N."/>
            <person name="Kersten P."/>
            <person name="Kohler A."/>
            <person name="Kuees U."/>
            <person name="Kumar T.K.A."/>
            <person name="Kuo A."/>
            <person name="LaButti K."/>
            <person name="Larrondo L.F."/>
            <person name="Lindquist E."/>
            <person name="Ling A."/>
            <person name="Lombard V."/>
            <person name="Lucas S."/>
            <person name="Lundell T."/>
            <person name="Martin R."/>
            <person name="McLaughlin D.J."/>
            <person name="Morgenstern I."/>
            <person name="Morin E."/>
            <person name="Murat C."/>
            <person name="Nagy L.G."/>
            <person name="Nolan M."/>
            <person name="Ohm R.A."/>
            <person name="Patyshakuliyeva A."/>
            <person name="Rokas A."/>
            <person name="Ruiz-Duenas F.J."/>
            <person name="Sabat G."/>
            <person name="Salamov A."/>
            <person name="Samejima M."/>
            <person name="Schmutz J."/>
            <person name="Slot J.C."/>
            <person name="St John F."/>
            <person name="Stenlid J."/>
            <person name="Sun H."/>
            <person name="Sun S."/>
            <person name="Syed K."/>
            <person name="Tsang A."/>
            <person name="Wiebenga A."/>
            <person name="Young D."/>
            <person name="Pisabarro A."/>
            <person name="Eastwood D.C."/>
            <person name="Martin F."/>
            <person name="Cullen D."/>
            <person name="Grigoriev I.V."/>
            <person name="Hibbett D.S."/>
        </authorList>
    </citation>
    <scope>NUCLEOTIDE SEQUENCE [LARGE SCALE GENOMIC DNA]</scope>
    <source>
        <strain evidence="8">RWD-64-598 SS2</strain>
    </source>
</reference>
<dbReference type="InterPro" id="IPR034686">
    <property type="entry name" value="Terpene_cyclase-like_2"/>
</dbReference>
<proteinExistence type="inferred from homology"/>
<dbReference type="GO" id="GO:0046872">
    <property type="term" value="F:metal ion binding"/>
    <property type="evidence" value="ECO:0007669"/>
    <property type="project" value="UniProtKB-KW"/>
</dbReference>
<accession>A0A5M3MR21</accession>
<dbReference type="SUPFAM" id="SSF48576">
    <property type="entry name" value="Terpenoid synthases"/>
    <property type="match status" value="1"/>
</dbReference>
<dbReference type="Gene3D" id="1.10.600.10">
    <property type="entry name" value="Farnesyl Diphosphate Synthase"/>
    <property type="match status" value="1"/>
</dbReference>
<dbReference type="PANTHER" id="PTHR35201">
    <property type="entry name" value="TERPENE SYNTHASE"/>
    <property type="match status" value="1"/>
</dbReference>
<comment type="cofactor">
    <cofactor evidence="1 6">
        <name>Mg(2+)</name>
        <dbReference type="ChEBI" id="CHEBI:18420"/>
    </cofactor>
</comment>
<organism evidence="7 8">
    <name type="scientific">Coniophora puteana (strain RWD-64-598)</name>
    <name type="common">Brown rot fungus</name>
    <dbReference type="NCBI Taxonomy" id="741705"/>
    <lineage>
        <taxon>Eukaryota</taxon>
        <taxon>Fungi</taxon>
        <taxon>Dikarya</taxon>
        <taxon>Basidiomycota</taxon>
        <taxon>Agaricomycotina</taxon>
        <taxon>Agaricomycetes</taxon>
        <taxon>Agaricomycetidae</taxon>
        <taxon>Boletales</taxon>
        <taxon>Coniophorineae</taxon>
        <taxon>Coniophoraceae</taxon>
        <taxon>Coniophora</taxon>
    </lineage>
</organism>
<evidence type="ECO:0000256" key="6">
    <source>
        <dbReference type="RuleBase" id="RU366034"/>
    </source>
</evidence>
<evidence type="ECO:0000256" key="5">
    <source>
        <dbReference type="ARBA" id="ARBA00023239"/>
    </source>
</evidence>